<dbReference type="AlphaFoldDB" id="A0A1H7PFZ1"/>
<dbReference type="STRING" id="1396821.SAMN05444515_11413"/>
<keyword evidence="1" id="KW-0472">Membrane</keyword>
<feature type="transmembrane region" description="Helical" evidence="1">
    <location>
        <begin position="68"/>
        <end position="99"/>
    </location>
</feature>
<accession>A0A1H7PFZ1</accession>
<feature type="transmembrane region" description="Helical" evidence="1">
    <location>
        <begin position="25"/>
        <end position="48"/>
    </location>
</feature>
<proteinExistence type="predicted"/>
<name>A0A1H7PFZ1_9GAMM</name>
<gene>
    <name evidence="2" type="ORF">SAMN05444515_11413</name>
</gene>
<dbReference type="Proteomes" id="UP000199256">
    <property type="component" value="Unassembled WGS sequence"/>
</dbReference>
<keyword evidence="1" id="KW-0812">Transmembrane</keyword>
<keyword evidence="3" id="KW-1185">Reference proteome</keyword>
<evidence type="ECO:0000313" key="3">
    <source>
        <dbReference type="Proteomes" id="UP000199256"/>
    </source>
</evidence>
<evidence type="ECO:0000256" key="1">
    <source>
        <dbReference type="SAM" id="Phobius"/>
    </source>
</evidence>
<organism evidence="2 3">
    <name type="scientific">Ectothiorhodospira marina</name>
    <dbReference type="NCBI Taxonomy" id="1396821"/>
    <lineage>
        <taxon>Bacteria</taxon>
        <taxon>Pseudomonadati</taxon>
        <taxon>Pseudomonadota</taxon>
        <taxon>Gammaproteobacteria</taxon>
        <taxon>Chromatiales</taxon>
        <taxon>Ectothiorhodospiraceae</taxon>
        <taxon>Ectothiorhodospira</taxon>
    </lineage>
</organism>
<protein>
    <submittedName>
        <fullName evidence="2">Uncharacterized membrane protein</fullName>
    </submittedName>
</protein>
<reference evidence="3" key="1">
    <citation type="submission" date="2016-10" db="EMBL/GenBank/DDBJ databases">
        <authorList>
            <person name="Varghese N."/>
            <person name="Submissions S."/>
        </authorList>
    </citation>
    <scope>NUCLEOTIDE SEQUENCE [LARGE SCALE GENOMIC DNA]</scope>
    <source>
        <strain evidence="3">DSM 241</strain>
    </source>
</reference>
<dbReference type="EMBL" id="FOAA01000014">
    <property type="protein sequence ID" value="SEL34682.1"/>
    <property type="molecule type" value="Genomic_DNA"/>
</dbReference>
<evidence type="ECO:0000313" key="2">
    <source>
        <dbReference type="EMBL" id="SEL34682.1"/>
    </source>
</evidence>
<sequence length="122" mass="14221">MVEETPVPMEHNPHADDLLMPKVVYILYILGPFVTFTGIIGVIIAYVYQGSAPDWLKTHYRFQIRTFWMGLAFLIPGILLTMVLIGWLVLLFWVVWLIVRSVKGMKTLGERRPVEQVERWSF</sequence>
<keyword evidence="1" id="KW-1133">Transmembrane helix</keyword>
<dbReference type="RefSeq" id="WP_245740815.1">
    <property type="nucleotide sequence ID" value="NZ_FOAA01000014.1"/>
</dbReference>